<accession>A0ABR9XQ26</accession>
<evidence type="ECO:0000256" key="6">
    <source>
        <dbReference type="ARBA" id="ARBA00022556"/>
    </source>
</evidence>
<evidence type="ECO:0000256" key="1">
    <source>
        <dbReference type="ARBA" id="ARBA00002274"/>
    </source>
</evidence>
<name>A0ABR9XQ26_9CHLB</name>
<comment type="similarity">
    <text evidence="13">Belongs to the LpxK family.</text>
</comment>
<evidence type="ECO:0000256" key="11">
    <source>
        <dbReference type="ARBA" id="ARBA00023098"/>
    </source>
</evidence>
<evidence type="ECO:0000256" key="10">
    <source>
        <dbReference type="ARBA" id="ARBA00022840"/>
    </source>
</evidence>
<keyword evidence="11 13" id="KW-0443">Lipid metabolism</keyword>
<evidence type="ECO:0000256" key="13">
    <source>
        <dbReference type="HAMAP-Rule" id="MF_00409"/>
    </source>
</evidence>
<dbReference type="Proteomes" id="UP000619838">
    <property type="component" value="Unassembled WGS sequence"/>
</dbReference>
<dbReference type="GO" id="GO:0009029">
    <property type="term" value="F:lipid-A 4'-kinase activity"/>
    <property type="evidence" value="ECO:0007669"/>
    <property type="project" value="UniProtKB-EC"/>
</dbReference>
<proteinExistence type="inferred from homology"/>
<comment type="caution">
    <text evidence="13">Lacks conserved residue(s) required for the propagation of feature annotation.</text>
</comment>
<keyword evidence="15" id="KW-1185">Reference proteome</keyword>
<evidence type="ECO:0000256" key="8">
    <source>
        <dbReference type="ARBA" id="ARBA00022741"/>
    </source>
</evidence>
<organism evidence="14 15">
    <name type="scientific">Prosthecochloris ethylica</name>
    <dbReference type="NCBI Taxonomy" id="2743976"/>
    <lineage>
        <taxon>Bacteria</taxon>
        <taxon>Pseudomonadati</taxon>
        <taxon>Chlorobiota</taxon>
        <taxon>Chlorobiia</taxon>
        <taxon>Chlorobiales</taxon>
        <taxon>Chlorobiaceae</taxon>
        <taxon>Prosthecochloris</taxon>
    </lineage>
</organism>
<dbReference type="SUPFAM" id="SSF52540">
    <property type="entry name" value="P-loop containing nucleoside triphosphate hydrolases"/>
    <property type="match status" value="1"/>
</dbReference>
<dbReference type="Pfam" id="PF02606">
    <property type="entry name" value="LpxK"/>
    <property type="match status" value="1"/>
</dbReference>
<reference evidence="14 15" key="1">
    <citation type="journal article" date="2020" name="Microorganisms">
        <title>Simultaneous Genome Sequencing of Prosthecochloris ethylica and Desulfuromonas acetoxidans within a Syntrophic Mixture Reveals Unique Pili and Protein Interactions.</title>
        <authorList>
            <person name="Kyndt J.A."/>
            <person name="Van Beeumen J.J."/>
            <person name="Meyer T.E."/>
        </authorList>
    </citation>
    <scope>NUCLEOTIDE SEQUENCE [LARGE SCALE GENOMIC DNA]</scope>
    <source>
        <strain evidence="14 15">N3</strain>
    </source>
</reference>
<comment type="caution">
    <text evidence="14">The sequence shown here is derived from an EMBL/GenBank/DDBJ whole genome shotgun (WGS) entry which is preliminary data.</text>
</comment>
<comment type="function">
    <text evidence="1 13">Transfers the gamma-phosphate of ATP to the 4'-position of a tetraacyldisaccharide 1-phosphate intermediate (termed DS-1-P) to form tetraacyldisaccharide 1,4'-bis-phosphate (lipid IVA).</text>
</comment>
<dbReference type="HAMAP" id="MF_00409">
    <property type="entry name" value="LpxK"/>
    <property type="match status" value="1"/>
</dbReference>
<evidence type="ECO:0000256" key="5">
    <source>
        <dbReference type="ARBA" id="ARBA00022516"/>
    </source>
</evidence>
<evidence type="ECO:0000256" key="4">
    <source>
        <dbReference type="ARBA" id="ARBA00016436"/>
    </source>
</evidence>
<evidence type="ECO:0000256" key="7">
    <source>
        <dbReference type="ARBA" id="ARBA00022679"/>
    </source>
</evidence>
<evidence type="ECO:0000256" key="9">
    <source>
        <dbReference type="ARBA" id="ARBA00022777"/>
    </source>
</evidence>
<evidence type="ECO:0000313" key="14">
    <source>
        <dbReference type="EMBL" id="MBF0636141.1"/>
    </source>
</evidence>
<dbReference type="PANTHER" id="PTHR42724:SF1">
    <property type="entry name" value="TETRAACYLDISACCHARIDE 4'-KINASE, MITOCHONDRIAL-RELATED"/>
    <property type="match status" value="1"/>
</dbReference>
<keyword evidence="10 13" id="KW-0067">ATP-binding</keyword>
<evidence type="ECO:0000256" key="12">
    <source>
        <dbReference type="ARBA" id="ARBA00029757"/>
    </source>
</evidence>
<dbReference type="InterPro" id="IPR027417">
    <property type="entry name" value="P-loop_NTPase"/>
</dbReference>
<keyword evidence="5 13" id="KW-0444">Lipid biosynthesis</keyword>
<dbReference type="NCBIfam" id="TIGR00682">
    <property type="entry name" value="lpxK"/>
    <property type="match status" value="1"/>
</dbReference>
<dbReference type="EMBL" id="JADGII010000003">
    <property type="protein sequence ID" value="MBF0636141.1"/>
    <property type="molecule type" value="Genomic_DNA"/>
</dbReference>
<comment type="pathway">
    <text evidence="2 13">Glycolipid biosynthesis; lipid IV(A) biosynthesis; lipid IV(A) from (3R)-3-hydroxytetradecanoyl-[acyl-carrier-protein] and UDP-N-acetyl-alpha-D-glucosamine: step 6/6.</text>
</comment>
<dbReference type="EC" id="2.7.1.130" evidence="3 13"/>
<evidence type="ECO:0000256" key="3">
    <source>
        <dbReference type="ARBA" id="ARBA00012071"/>
    </source>
</evidence>
<evidence type="ECO:0000256" key="2">
    <source>
        <dbReference type="ARBA" id="ARBA00004870"/>
    </source>
</evidence>
<protein>
    <recommendedName>
        <fullName evidence="4 13">Tetraacyldisaccharide 4'-kinase</fullName>
        <ecNumber evidence="3 13">2.7.1.130</ecNumber>
    </recommendedName>
    <alternativeName>
        <fullName evidence="12 13">Lipid A 4'-kinase</fullName>
    </alternativeName>
</protein>
<dbReference type="PANTHER" id="PTHR42724">
    <property type="entry name" value="TETRAACYLDISACCHARIDE 4'-KINASE"/>
    <property type="match status" value="1"/>
</dbReference>
<gene>
    <name evidence="13 14" type="primary">lpxK</name>
    <name evidence="14" type="ORF">INT08_02950</name>
</gene>
<keyword evidence="9 13" id="KW-0418">Kinase</keyword>
<comment type="catalytic activity">
    <reaction evidence="13">
        <text>a lipid A disaccharide + ATP = a lipid IVA + ADP + H(+)</text>
        <dbReference type="Rhea" id="RHEA:67840"/>
        <dbReference type="ChEBI" id="CHEBI:15378"/>
        <dbReference type="ChEBI" id="CHEBI:30616"/>
        <dbReference type="ChEBI" id="CHEBI:176343"/>
        <dbReference type="ChEBI" id="CHEBI:176425"/>
        <dbReference type="ChEBI" id="CHEBI:456216"/>
        <dbReference type="EC" id="2.7.1.130"/>
    </reaction>
</comment>
<keyword evidence="8 13" id="KW-0547">Nucleotide-binding</keyword>
<keyword evidence="6 13" id="KW-0441">Lipid A biosynthesis</keyword>
<dbReference type="InterPro" id="IPR003758">
    <property type="entry name" value="LpxK"/>
</dbReference>
<keyword evidence="7 13" id="KW-0808">Transferase</keyword>
<evidence type="ECO:0000313" key="15">
    <source>
        <dbReference type="Proteomes" id="UP000619838"/>
    </source>
</evidence>
<sequence>MIMTARNKLFDAGILRSETVPLPVISVGNITAGGTGKSPMVDLFTKYVLSQGITPAIISRGYGRTTRGVRLVSDGRSLLLDSREAGDETVMLARQNPEAIVVVAERRTAGARFLMEHFRHNLPGVILLDDAFQHRRIQRDLDIVLINAREPFWKNRMLPAGRLREPVKGIRRADLVIINKLDREHDGRDIEGPLAAWGIPTAKARIRTGELVWAGGEAGNNRRFLAFAGIAGPESFLASLRHHGLDIAETVWFRDHEPYTAASIRYIMKKARLHSLALVTTEKDFIRLKATPELLDELTTLPLSYLPIEPEFFPGSRTLVESMIDRAISSTPQTDTTP</sequence>